<evidence type="ECO:0000256" key="5">
    <source>
        <dbReference type="SAM" id="MobiDB-lite"/>
    </source>
</evidence>
<evidence type="ECO:0000259" key="6">
    <source>
        <dbReference type="PROSITE" id="PS50128"/>
    </source>
</evidence>
<feature type="region of interest" description="Disordered" evidence="5">
    <location>
        <begin position="267"/>
        <end position="339"/>
    </location>
</feature>
<dbReference type="InterPro" id="IPR000467">
    <property type="entry name" value="G_patch_dom"/>
</dbReference>
<evidence type="ECO:0000256" key="3">
    <source>
        <dbReference type="ARBA" id="ARBA00023187"/>
    </source>
</evidence>
<dbReference type="GO" id="GO:0003723">
    <property type="term" value="F:RNA binding"/>
    <property type="evidence" value="ECO:0007669"/>
    <property type="project" value="InterPro"/>
</dbReference>
<comment type="subcellular location">
    <subcellularLocation>
        <location evidence="1">Nucleus</location>
    </subcellularLocation>
</comment>
<feature type="compositionally biased region" description="Basic and acidic residues" evidence="5">
    <location>
        <begin position="162"/>
        <end position="179"/>
    </location>
</feature>
<evidence type="ECO:0000313" key="8">
    <source>
        <dbReference type="EMBL" id="GBG75240.1"/>
    </source>
</evidence>
<dbReference type="Pfam" id="PF01585">
    <property type="entry name" value="G-patch"/>
    <property type="match status" value="1"/>
</dbReference>
<comment type="caution">
    <text evidence="8">The sequence shown here is derived from an EMBL/GenBank/DDBJ whole genome shotgun (WGS) entry which is preliminary data.</text>
</comment>
<dbReference type="PANTHER" id="PTHR23340:SF0">
    <property type="entry name" value="SURP AND G-PATCH DOMAIN-CONTAINING PROTEIN 1 ISOFORM X1"/>
    <property type="match status" value="1"/>
</dbReference>
<dbReference type="OrthoDB" id="4822at2759"/>
<dbReference type="PROSITE" id="PS50128">
    <property type="entry name" value="SURP"/>
    <property type="match status" value="1"/>
</dbReference>
<proteinExistence type="predicted"/>
<evidence type="ECO:0000256" key="1">
    <source>
        <dbReference type="ARBA" id="ARBA00004123"/>
    </source>
</evidence>
<feature type="compositionally biased region" description="Polar residues" evidence="5">
    <location>
        <begin position="83"/>
        <end position="98"/>
    </location>
</feature>
<dbReference type="Gene3D" id="1.10.10.790">
    <property type="entry name" value="Surp module"/>
    <property type="match status" value="1"/>
</dbReference>
<feature type="compositionally biased region" description="Low complexity" evidence="5">
    <location>
        <begin position="320"/>
        <end position="339"/>
    </location>
</feature>
<feature type="domain" description="SURP motif" evidence="6">
    <location>
        <begin position="212"/>
        <end position="255"/>
    </location>
</feature>
<evidence type="ECO:0008006" key="10">
    <source>
        <dbReference type="Google" id="ProtNLM"/>
    </source>
</evidence>
<dbReference type="Pfam" id="PF01805">
    <property type="entry name" value="Surp"/>
    <property type="match status" value="1"/>
</dbReference>
<evidence type="ECO:0000256" key="2">
    <source>
        <dbReference type="ARBA" id="ARBA00022664"/>
    </source>
</evidence>
<dbReference type="GO" id="GO:0006397">
    <property type="term" value="P:mRNA processing"/>
    <property type="evidence" value="ECO:0007669"/>
    <property type="project" value="UniProtKB-KW"/>
</dbReference>
<gene>
    <name evidence="8" type="ORF">CBR_g19876</name>
</gene>
<dbReference type="SUPFAM" id="SSF109905">
    <property type="entry name" value="Surp module (SWAP domain)"/>
    <property type="match status" value="1"/>
</dbReference>
<dbReference type="InterPro" id="IPR035967">
    <property type="entry name" value="SWAP/Surp_sf"/>
</dbReference>
<protein>
    <recommendedName>
        <fullName evidence="10">G-patch domain-containing protein</fullName>
    </recommendedName>
</protein>
<evidence type="ECO:0000313" key="9">
    <source>
        <dbReference type="Proteomes" id="UP000265515"/>
    </source>
</evidence>
<feature type="domain" description="G-patch" evidence="7">
    <location>
        <begin position="424"/>
        <end position="471"/>
    </location>
</feature>
<feature type="compositionally biased region" description="Polar residues" evidence="5">
    <location>
        <begin position="292"/>
        <end position="314"/>
    </location>
</feature>
<dbReference type="SMART" id="SM00443">
    <property type="entry name" value="G_patch"/>
    <property type="match status" value="1"/>
</dbReference>
<dbReference type="OMA" id="YYEYQLS"/>
<dbReference type="AlphaFoldDB" id="A0A388KYV3"/>
<feature type="region of interest" description="Disordered" evidence="5">
    <location>
        <begin position="48"/>
        <end position="213"/>
    </location>
</feature>
<dbReference type="SMART" id="SM00648">
    <property type="entry name" value="SWAP"/>
    <property type="match status" value="1"/>
</dbReference>
<evidence type="ECO:0000256" key="4">
    <source>
        <dbReference type="ARBA" id="ARBA00023242"/>
    </source>
</evidence>
<organism evidence="8 9">
    <name type="scientific">Chara braunii</name>
    <name type="common">Braun's stonewort</name>
    <dbReference type="NCBI Taxonomy" id="69332"/>
    <lineage>
        <taxon>Eukaryota</taxon>
        <taxon>Viridiplantae</taxon>
        <taxon>Streptophyta</taxon>
        <taxon>Charophyceae</taxon>
        <taxon>Charales</taxon>
        <taxon>Characeae</taxon>
        <taxon>Chara</taxon>
    </lineage>
</organism>
<keyword evidence="4" id="KW-0539">Nucleus</keyword>
<dbReference type="InterPro" id="IPR040169">
    <property type="entry name" value="SUGP1/2"/>
</dbReference>
<accession>A0A388KYV3</accession>
<dbReference type="InterPro" id="IPR000061">
    <property type="entry name" value="Surp"/>
</dbReference>
<feature type="compositionally biased region" description="Gly residues" evidence="5">
    <location>
        <begin position="117"/>
        <end position="132"/>
    </location>
</feature>
<dbReference type="GO" id="GO:0005654">
    <property type="term" value="C:nucleoplasm"/>
    <property type="evidence" value="ECO:0007669"/>
    <property type="project" value="TreeGrafter"/>
</dbReference>
<keyword evidence="2" id="KW-0507">mRNA processing</keyword>
<name>A0A388KYV3_CHABU</name>
<dbReference type="STRING" id="69332.A0A388KYV3"/>
<keyword evidence="3" id="KW-0508">mRNA splicing</keyword>
<feature type="compositionally biased region" description="Low complexity" evidence="5">
    <location>
        <begin position="273"/>
        <end position="282"/>
    </location>
</feature>
<dbReference type="GO" id="GO:0008380">
    <property type="term" value="P:RNA splicing"/>
    <property type="evidence" value="ECO:0007669"/>
    <property type="project" value="UniProtKB-KW"/>
</dbReference>
<dbReference type="Gramene" id="GBG75240">
    <property type="protein sequence ID" value="GBG75240"/>
    <property type="gene ID" value="CBR_g19876"/>
</dbReference>
<dbReference type="PROSITE" id="PS50174">
    <property type="entry name" value="G_PATCH"/>
    <property type="match status" value="1"/>
</dbReference>
<dbReference type="PANTHER" id="PTHR23340">
    <property type="entry name" value="ARGININE/SERINE RICH SPLICING FACTOR SF4/14"/>
    <property type="match status" value="1"/>
</dbReference>
<feature type="compositionally biased region" description="Low complexity" evidence="5">
    <location>
        <begin position="181"/>
        <end position="198"/>
    </location>
</feature>
<keyword evidence="9" id="KW-1185">Reference proteome</keyword>
<dbReference type="EMBL" id="BFEA01000220">
    <property type="protein sequence ID" value="GBG75240.1"/>
    <property type="molecule type" value="Genomic_DNA"/>
</dbReference>
<dbReference type="Proteomes" id="UP000265515">
    <property type="component" value="Unassembled WGS sequence"/>
</dbReference>
<reference evidence="8 9" key="1">
    <citation type="journal article" date="2018" name="Cell">
        <title>The Chara Genome: Secondary Complexity and Implications for Plant Terrestrialization.</title>
        <authorList>
            <person name="Nishiyama T."/>
            <person name="Sakayama H."/>
            <person name="Vries J.D."/>
            <person name="Buschmann H."/>
            <person name="Saint-Marcoux D."/>
            <person name="Ullrich K.K."/>
            <person name="Haas F.B."/>
            <person name="Vanderstraeten L."/>
            <person name="Becker D."/>
            <person name="Lang D."/>
            <person name="Vosolsobe S."/>
            <person name="Rombauts S."/>
            <person name="Wilhelmsson P.K.I."/>
            <person name="Janitza P."/>
            <person name="Kern R."/>
            <person name="Heyl A."/>
            <person name="Rumpler F."/>
            <person name="Villalobos L.I.A.C."/>
            <person name="Clay J.M."/>
            <person name="Skokan R."/>
            <person name="Toyoda A."/>
            <person name="Suzuki Y."/>
            <person name="Kagoshima H."/>
            <person name="Schijlen E."/>
            <person name="Tajeshwar N."/>
            <person name="Catarino B."/>
            <person name="Hetherington A.J."/>
            <person name="Saltykova A."/>
            <person name="Bonnot C."/>
            <person name="Breuninger H."/>
            <person name="Symeonidi A."/>
            <person name="Radhakrishnan G.V."/>
            <person name="Van Nieuwerburgh F."/>
            <person name="Deforce D."/>
            <person name="Chang C."/>
            <person name="Karol K.G."/>
            <person name="Hedrich R."/>
            <person name="Ulvskov P."/>
            <person name="Glockner G."/>
            <person name="Delwiche C.F."/>
            <person name="Petrasek J."/>
            <person name="Van de Peer Y."/>
            <person name="Friml J."/>
            <person name="Beilby M."/>
            <person name="Dolan L."/>
            <person name="Kohara Y."/>
            <person name="Sugano S."/>
            <person name="Fujiyama A."/>
            <person name="Delaux P.-M."/>
            <person name="Quint M."/>
            <person name="TheiBen G."/>
            <person name="Hagemann M."/>
            <person name="Harholt J."/>
            <person name="Dunand C."/>
            <person name="Zachgo S."/>
            <person name="Langdale J."/>
            <person name="Maumus F."/>
            <person name="Straeten D.V.D."/>
            <person name="Gould S.B."/>
            <person name="Rensing S.A."/>
        </authorList>
    </citation>
    <scope>NUCLEOTIDE SEQUENCE [LARGE SCALE GENOMIC DNA]</scope>
    <source>
        <strain evidence="8 9">S276</strain>
    </source>
</reference>
<sequence>MEKSRLPQSSSLFVNDGSFMERFKQMQKEKEEKERAAAAAAVAVAAASIAAPSHGSGSRGEGSPTSSRPSPDDAEGGGCAFLSSCTSAADSGPSSSRTAPTSKAGAGGSGSIAFSLGRGGGGAGRAGAGGTNGKLAFSLKTKPKPAIKPIRLGGDDEDEDENKSMTRSDDKRDAKRPRTDAGGSSSTIGASSSSSAGGAPPPPPSDPDVQRVADKLASFVAKTGRQFENITRQKNPGDTPFRFLFDTSCADYKYYEWKLAQEEAALGVDSQRAGSSSGAAGSHRPPPKEGQSVPTRYQTPASALYTSDDLSSRPSKFHDAMPVPSSTAPASAGASAGQSAGEVDSVTMMEYFMKKAARQDLRKPSKSNESSQNRTGAASGAAGRGHHMGDFIPEEELQKFLARCNDVKAQAKALEAAESAKIQSDNVGHKLLSKMGWKEGMGLGSSGGGRADPVEAGSVKLNNLGVGAQHPGEVTPEDDIYEQYKKRMMLGYRYRPNPLNNPRKAYY</sequence>
<evidence type="ECO:0000259" key="7">
    <source>
        <dbReference type="PROSITE" id="PS50174"/>
    </source>
</evidence>
<feature type="region of interest" description="Disordered" evidence="5">
    <location>
        <begin position="357"/>
        <end position="388"/>
    </location>
</feature>